<dbReference type="AlphaFoldDB" id="A0A1I4F3Q7"/>
<dbReference type="Pfam" id="PF01636">
    <property type="entry name" value="APH"/>
    <property type="match status" value="1"/>
</dbReference>
<evidence type="ECO:0000313" key="3">
    <source>
        <dbReference type="Proteomes" id="UP000199550"/>
    </source>
</evidence>
<keyword evidence="3" id="KW-1185">Reference proteome</keyword>
<evidence type="ECO:0000313" key="2">
    <source>
        <dbReference type="EMBL" id="SFL12598.1"/>
    </source>
</evidence>
<reference evidence="2 3" key="1">
    <citation type="submission" date="2016-10" db="EMBL/GenBank/DDBJ databases">
        <authorList>
            <person name="de Groot N.N."/>
        </authorList>
    </citation>
    <scope>NUCLEOTIDE SEQUENCE [LARGE SCALE GENOMIC DNA]</scope>
    <source>
        <strain evidence="2 3">DSM 16199</strain>
    </source>
</reference>
<dbReference type="SUPFAM" id="SSF56112">
    <property type="entry name" value="Protein kinase-like (PK-like)"/>
    <property type="match status" value="1"/>
</dbReference>
<dbReference type="STRING" id="195913.SAMN04488004_10894"/>
<dbReference type="EMBL" id="FOTF01000008">
    <property type="protein sequence ID" value="SFL12598.1"/>
    <property type="molecule type" value="Genomic_DNA"/>
</dbReference>
<evidence type="ECO:0000259" key="1">
    <source>
        <dbReference type="Pfam" id="PF01636"/>
    </source>
</evidence>
<dbReference type="InterPro" id="IPR002575">
    <property type="entry name" value="Aminoglycoside_PTrfase"/>
</dbReference>
<dbReference type="Gene3D" id="3.30.200.20">
    <property type="entry name" value="Phosphorylase Kinase, domain 1"/>
    <property type="match status" value="1"/>
</dbReference>
<dbReference type="Gene3D" id="3.90.1200.10">
    <property type="match status" value="1"/>
</dbReference>
<sequence length="319" mass="34352">MICMSDVNARTTAFITGTPWQDWSARPLAGDASNRRYLRLTGPDGASVILMDADPAKGEAVAPFVAIAEWLCANGLSAPRILLSDMPRGLLLIDDLGPQTIAEAANAVAEDQLYDAAVDVLIALDGMIAPPDLARMTPDVGADMVAITAQTYHACDPAPLVAAVRDTLRAFAPDADRMALRDYHAENLIWRPERTGLDRIGLLDFQDAFIAPRGYDLASLLRDIRRPVSAAQVTRQLARFAAATNTDPAAFGAQVATLGAQRNLRILGVFARLVANGKPRYAAFLPAVWDALMCDLDHPALQNLRRAVVANLPPPQDRP</sequence>
<dbReference type="Proteomes" id="UP000199550">
    <property type="component" value="Unassembled WGS sequence"/>
</dbReference>
<proteinExistence type="predicted"/>
<feature type="domain" description="Aminoglycoside phosphotransferase" evidence="1">
    <location>
        <begin position="25"/>
        <end position="244"/>
    </location>
</feature>
<protein>
    <recommendedName>
        <fullName evidence="1">Aminoglycoside phosphotransferase domain-containing protein</fullName>
    </recommendedName>
</protein>
<organism evidence="2 3">
    <name type="scientific">Loktanella salsilacus</name>
    <dbReference type="NCBI Taxonomy" id="195913"/>
    <lineage>
        <taxon>Bacteria</taxon>
        <taxon>Pseudomonadati</taxon>
        <taxon>Pseudomonadota</taxon>
        <taxon>Alphaproteobacteria</taxon>
        <taxon>Rhodobacterales</taxon>
        <taxon>Roseobacteraceae</taxon>
        <taxon>Loktanella</taxon>
    </lineage>
</organism>
<name>A0A1I4F3Q7_9RHOB</name>
<dbReference type="InterPro" id="IPR011009">
    <property type="entry name" value="Kinase-like_dom_sf"/>
</dbReference>
<accession>A0A1I4F3Q7</accession>
<gene>
    <name evidence="2" type="ORF">SAMN04488004_10894</name>
</gene>